<evidence type="ECO:0000256" key="3">
    <source>
        <dbReference type="ARBA" id="ARBA00006958"/>
    </source>
</evidence>
<dbReference type="PANTHER" id="PTHR22930">
    <property type="match status" value="1"/>
</dbReference>
<keyword evidence="8" id="KW-1133">Transmembrane helix</keyword>
<evidence type="ECO:0000256" key="5">
    <source>
        <dbReference type="ARBA" id="ARBA00022723"/>
    </source>
</evidence>
<evidence type="ECO:0000256" key="4">
    <source>
        <dbReference type="ARBA" id="ARBA00022722"/>
    </source>
</evidence>
<evidence type="ECO:0000313" key="11">
    <source>
        <dbReference type="EMBL" id="CAI0547644.1"/>
    </source>
</evidence>
<dbReference type="InterPro" id="IPR058353">
    <property type="entry name" value="DUF8040"/>
</dbReference>
<evidence type="ECO:0000256" key="2">
    <source>
        <dbReference type="ARBA" id="ARBA00004123"/>
    </source>
</evidence>
<accession>A0AAV0QTI9</accession>
<reference evidence="11" key="1">
    <citation type="submission" date="2022-08" db="EMBL/GenBank/DDBJ databases">
        <authorList>
            <person name="Gutierrez-Valencia J."/>
        </authorList>
    </citation>
    <scope>NUCLEOTIDE SEQUENCE</scope>
</reference>
<dbReference type="InterPro" id="IPR045249">
    <property type="entry name" value="HARBI1-like"/>
</dbReference>
<dbReference type="Pfam" id="PF13359">
    <property type="entry name" value="DDE_Tnp_4"/>
    <property type="match status" value="1"/>
</dbReference>
<dbReference type="Proteomes" id="UP001154282">
    <property type="component" value="Unassembled WGS sequence"/>
</dbReference>
<evidence type="ECO:0000256" key="1">
    <source>
        <dbReference type="ARBA" id="ARBA00001968"/>
    </source>
</evidence>
<dbReference type="AlphaFoldDB" id="A0AAV0QTI9"/>
<sequence>MARLPTLSPTRRLHVVAAISSFLNLIMIYVNLGMGLAELIEKRKSNPRLGRQPMDTDLVRHYDRQRHLELAIRRSDTYAYDRVRMNRTLFNSFCHLLITEGGLKRTRNVDIDEMVYTFLRTISHNEKNRTLILNLRRSGETISRSIHRVLRAVIRLNDMLMKKPVPIPENSTDSRWKYFKSCLGALDGTHVRVRPLKEDRSRYRDREGKLSMNVLGVCTPNLEFIYCLSGWEGSAHDGRVLRDALTRQNCFTVPQGCYYLCDAGYANSPGFLTPYRGQRYHLKEWGVNPPETAEEFYNMKHSSARNVIERIFGILKMRWAILRDSSWFAPREVARIVVACCIIHNFIKREQGADQFERTYQDEEPEHHPSTEVETIDTCSMHPCPEWTQYMNQIAISMWENRPNR</sequence>
<evidence type="ECO:0008006" key="13">
    <source>
        <dbReference type="Google" id="ProtNLM"/>
    </source>
</evidence>
<gene>
    <name evidence="11" type="ORF">LITE_LOCUS44455</name>
</gene>
<protein>
    <recommendedName>
        <fullName evidence="13">DDE Tnp4 domain-containing protein</fullName>
    </recommendedName>
</protein>
<comment type="cofactor">
    <cofactor evidence="1">
        <name>a divalent metal cation</name>
        <dbReference type="ChEBI" id="CHEBI:60240"/>
    </cofactor>
</comment>
<keyword evidence="5" id="KW-0479">Metal-binding</keyword>
<dbReference type="GO" id="GO:0005634">
    <property type="term" value="C:nucleus"/>
    <property type="evidence" value="ECO:0007669"/>
    <property type="project" value="UniProtKB-SubCell"/>
</dbReference>
<keyword evidence="8" id="KW-0472">Membrane</keyword>
<keyword evidence="12" id="KW-1185">Reference proteome</keyword>
<feature type="domain" description="DUF8040" evidence="10">
    <location>
        <begin position="75"/>
        <end position="154"/>
    </location>
</feature>
<evidence type="ECO:0000256" key="7">
    <source>
        <dbReference type="ARBA" id="ARBA00023242"/>
    </source>
</evidence>
<dbReference type="InterPro" id="IPR027806">
    <property type="entry name" value="HARBI1_dom"/>
</dbReference>
<evidence type="ECO:0000313" key="12">
    <source>
        <dbReference type="Proteomes" id="UP001154282"/>
    </source>
</evidence>
<keyword evidence="6" id="KW-0378">Hydrolase</keyword>
<keyword evidence="7" id="KW-0539">Nucleus</keyword>
<evidence type="ECO:0000256" key="8">
    <source>
        <dbReference type="SAM" id="Phobius"/>
    </source>
</evidence>
<dbReference type="GO" id="GO:0004518">
    <property type="term" value="F:nuclease activity"/>
    <property type="evidence" value="ECO:0007669"/>
    <property type="project" value="UniProtKB-KW"/>
</dbReference>
<dbReference type="Pfam" id="PF26138">
    <property type="entry name" value="DUF8040"/>
    <property type="match status" value="1"/>
</dbReference>
<keyword evidence="8" id="KW-0812">Transmembrane</keyword>
<evidence type="ECO:0000259" key="9">
    <source>
        <dbReference type="Pfam" id="PF13359"/>
    </source>
</evidence>
<dbReference type="PANTHER" id="PTHR22930:SF281">
    <property type="entry name" value="NUCLEASE"/>
    <property type="match status" value="1"/>
</dbReference>
<evidence type="ECO:0000259" key="10">
    <source>
        <dbReference type="Pfam" id="PF26138"/>
    </source>
</evidence>
<feature type="domain" description="DDE Tnp4" evidence="9">
    <location>
        <begin position="186"/>
        <end position="345"/>
    </location>
</feature>
<keyword evidence="4" id="KW-0540">Nuclease</keyword>
<comment type="similarity">
    <text evidence="3">Belongs to the HARBI1 family.</text>
</comment>
<evidence type="ECO:0000256" key="6">
    <source>
        <dbReference type="ARBA" id="ARBA00022801"/>
    </source>
</evidence>
<dbReference type="GO" id="GO:0046872">
    <property type="term" value="F:metal ion binding"/>
    <property type="evidence" value="ECO:0007669"/>
    <property type="project" value="UniProtKB-KW"/>
</dbReference>
<comment type="caution">
    <text evidence="11">The sequence shown here is derived from an EMBL/GenBank/DDBJ whole genome shotgun (WGS) entry which is preliminary data.</text>
</comment>
<dbReference type="EMBL" id="CAMGYJ010000010">
    <property type="protein sequence ID" value="CAI0547644.1"/>
    <property type="molecule type" value="Genomic_DNA"/>
</dbReference>
<name>A0AAV0QTI9_9ROSI</name>
<organism evidence="11 12">
    <name type="scientific">Linum tenue</name>
    <dbReference type="NCBI Taxonomy" id="586396"/>
    <lineage>
        <taxon>Eukaryota</taxon>
        <taxon>Viridiplantae</taxon>
        <taxon>Streptophyta</taxon>
        <taxon>Embryophyta</taxon>
        <taxon>Tracheophyta</taxon>
        <taxon>Spermatophyta</taxon>
        <taxon>Magnoliopsida</taxon>
        <taxon>eudicotyledons</taxon>
        <taxon>Gunneridae</taxon>
        <taxon>Pentapetalae</taxon>
        <taxon>rosids</taxon>
        <taxon>fabids</taxon>
        <taxon>Malpighiales</taxon>
        <taxon>Linaceae</taxon>
        <taxon>Linum</taxon>
    </lineage>
</organism>
<proteinExistence type="inferred from homology"/>
<feature type="transmembrane region" description="Helical" evidence="8">
    <location>
        <begin position="15"/>
        <end position="40"/>
    </location>
</feature>
<comment type="subcellular location">
    <subcellularLocation>
        <location evidence="2">Nucleus</location>
    </subcellularLocation>
</comment>
<dbReference type="GO" id="GO:0016787">
    <property type="term" value="F:hydrolase activity"/>
    <property type="evidence" value="ECO:0007669"/>
    <property type="project" value="UniProtKB-KW"/>
</dbReference>